<name>A0A0D2B710_9EURO</name>
<dbReference type="VEuPathDB" id="FungiDB:PV08_07502"/>
<dbReference type="OrthoDB" id="432970at2759"/>
<dbReference type="AlphaFoldDB" id="A0A0D2B710"/>
<protein>
    <submittedName>
        <fullName evidence="1">Uncharacterized protein</fullName>
    </submittedName>
</protein>
<evidence type="ECO:0000313" key="2">
    <source>
        <dbReference type="Proteomes" id="UP000053328"/>
    </source>
</evidence>
<sequence length="175" mass="19923">MGRWGHRMFEGDYDLDLKGDVVHAIENKLKAKSIAFEEGHLEELMERMCRMNKQLSEPSQKLRDHVNTISDELFEDSRQNRHPLLAGDEYPTVILGAVMMEAGLRISPENMTYLRQAVDKVSSANGYRLPICDLGFRDPGKAQFLAALGHYRDGEPRDFYGPRHVIASLLMSDKS</sequence>
<gene>
    <name evidence="1" type="ORF">PV08_07502</name>
</gene>
<organism evidence="1 2">
    <name type="scientific">Exophiala spinifera</name>
    <dbReference type="NCBI Taxonomy" id="91928"/>
    <lineage>
        <taxon>Eukaryota</taxon>
        <taxon>Fungi</taxon>
        <taxon>Dikarya</taxon>
        <taxon>Ascomycota</taxon>
        <taxon>Pezizomycotina</taxon>
        <taxon>Eurotiomycetes</taxon>
        <taxon>Chaetothyriomycetidae</taxon>
        <taxon>Chaetothyriales</taxon>
        <taxon>Herpotrichiellaceae</taxon>
        <taxon>Exophiala</taxon>
    </lineage>
</organism>
<dbReference type="RefSeq" id="XP_016234934.1">
    <property type="nucleotide sequence ID" value="XM_016381832.1"/>
</dbReference>
<evidence type="ECO:0000313" key="1">
    <source>
        <dbReference type="EMBL" id="KIW14718.1"/>
    </source>
</evidence>
<dbReference type="GeneID" id="27334585"/>
<dbReference type="Proteomes" id="UP000053328">
    <property type="component" value="Unassembled WGS sequence"/>
</dbReference>
<proteinExistence type="predicted"/>
<dbReference type="HOGENOM" id="CLU_104296_0_0_1"/>
<accession>A0A0D2B710</accession>
<reference evidence="1 2" key="1">
    <citation type="submission" date="2015-01" db="EMBL/GenBank/DDBJ databases">
        <title>The Genome Sequence of Exophiala spinifera CBS89968.</title>
        <authorList>
            <consortium name="The Broad Institute Genomics Platform"/>
            <person name="Cuomo C."/>
            <person name="de Hoog S."/>
            <person name="Gorbushina A."/>
            <person name="Stielow B."/>
            <person name="Teixiera M."/>
            <person name="Abouelleil A."/>
            <person name="Chapman S.B."/>
            <person name="Priest M."/>
            <person name="Young S.K."/>
            <person name="Wortman J."/>
            <person name="Nusbaum C."/>
            <person name="Birren B."/>
        </authorList>
    </citation>
    <scope>NUCLEOTIDE SEQUENCE [LARGE SCALE GENOMIC DNA]</scope>
    <source>
        <strain evidence="1 2">CBS 89968</strain>
    </source>
</reference>
<dbReference type="EMBL" id="KN847496">
    <property type="protein sequence ID" value="KIW14718.1"/>
    <property type="molecule type" value="Genomic_DNA"/>
</dbReference>
<keyword evidence="2" id="KW-1185">Reference proteome</keyword>